<protein>
    <submittedName>
        <fullName evidence="2">Uncharacterized protein</fullName>
    </submittedName>
</protein>
<keyword evidence="3" id="KW-1185">Reference proteome</keyword>
<accession>A0ABR2R003</accession>
<evidence type="ECO:0000313" key="3">
    <source>
        <dbReference type="Proteomes" id="UP001396334"/>
    </source>
</evidence>
<evidence type="ECO:0000256" key="1">
    <source>
        <dbReference type="SAM" id="MobiDB-lite"/>
    </source>
</evidence>
<evidence type="ECO:0000313" key="2">
    <source>
        <dbReference type="EMBL" id="KAK9006213.1"/>
    </source>
</evidence>
<sequence length="78" mass="8735">MDIKAPSNVIDLELARELLIAISYTVPDTYPKTDHASRNVDNRADGPEKYRSELISKPYDIPSDAQVPPPVLLETRVD</sequence>
<proteinExistence type="predicted"/>
<dbReference type="Proteomes" id="UP001396334">
    <property type="component" value="Unassembled WGS sequence"/>
</dbReference>
<reference evidence="2 3" key="1">
    <citation type="journal article" date="2024" name="G3 (Bethesda)">
        <title>Genome assembly of Hibiscus sabdariffa L. provides insights into metabolisms of medicinal natural products.</title>
        <authorList>
            <person name="Kim T."/>
        </authorList>
    </citation>
    <scope>NUCLEOTIDE SEQUENCE [LARGE SCALE GENOMIC DNA]</scope>
    <source>
        <strain evidence="2">TK-2024</strain>
        <tissue evidence="2">Old leaves</tissue>
    </source>
</reference>
<gene>
    <name evidence="2" type="ORF">V6N11_035258</name>
</gene>
<feature type="region of interest" description="Disordered" evidence="1">
    <location>
        <begin position="59"/>
        <end position="78"/>
    </location>
</feature>
<feature type="region of interest" description="Disordered" evidence="1">
    <location>
        <begin position="31"/>
        <end position="51"/>
    </location>
</feature>
<comment type="caution">
    <text evidence="2">The sequence shown here is derived from an EMBL/GenBank/DDBJ whole genome shotgun (WGS) entry which is preliminary data.</text>
</comment>
<dbReference type="Pfam" id="PF21737">
    <property type="entry name" value="DUF6865"/>
    <property type="match status" value="1"/>
</dbReference>
<name>A0ABR2R003_9ROSI</name>
<dbReference type="EMBL" id="JBBPBN010000029">
    <property type="protein sequence ID" value="KAK9006213.1"/>
    <property type="molecule type" value="Genomic_DNA"/>
</dbReference>
<organism evidence="2 3">
    <name type="scientific">Hibiscus sabdariffa</name>
    <name type="common">roselle</name>
    <dbReference type="NCBI Taxonomy" id="183260"/>
    <lineage>
        <taxon>Eukaryota</taxon>
        <taxon>Viridiplantae</taxon>
        <taxon>Streptophyta</taxon>
        <taxon>Embryophyta</taxon>
        <taxon>Tracheophyta</taxon>
        <taxon>Spermatophyta</taxon>
        <taxon>Magnoliopsida</taxon>
        <taxon>eudicotyledons</taxon>
        <taxon>Gunneridae</taxon>
        <taxon>Pentapetalae</taxon>
        <taxon>rosids</taxon>
        <taxon>malvids</taxon>
        <taxon>Malvales</taxon>
        <taxon>Malvaceae</taxon>
        <taxon>Malvoideae</taxon>
        <taxon>Hibiscus</taxon>
    </lineage>
</organism>
<dbReference type="PANTHER" id="PTHR35282:SF11">
    <property type="entry name" value="EG5651"/>
    <property type="match status" value="1"/>
</dbReference>
<dbReference type="PANTHER" id="PTHR35282">
    <property type="entry name" value="F5D14.24 PROTEIN"/>
    <property type="match status" value="1"/>
</dbReference>
<dbReference type="InterPro" id="IPR049198">
    <property type="entry name" value="DUF6865"/>
</dbReference>